<comment type="caution">
    <text evidence="15">The sequence shown here is derived from an EMBL/GenBank/DDBJ whole genome shotgun (WGS) entry which is preliminary data.</text>
</comment>
<dbReference type="GO" id="GO:0008289">
    <property type="term" value="F:lipid binding"/>
    <property type="evidence" value="ECO:0007669"/>
    <property type="project" value="UniProtKB-KW"/>
</dbReference>
<evidence type="ECO:0000256" key="12">
    <source>
        <dbReference type="SAM" id="MobiDB-lite"/>
    </source>
</evidence>
<dbReference type="Gene3D" id="1.10.1750.10">
    <property type="match status" value="1"/>
</dbReference>
<keyword evidence="4 8" id="KW-0547">Nucleotide-binding</keyword>
<dbReference type="PANTHER" id="PTHR30050:SF2">
    <property type="entry name" value="CHROMOSOMAL REPLICATION INITIATOR PROTEIN DNAA"/>
    <property type="match status" value="1"/>
</dbReference>
<feature type="binding site" evidence="8">
    <location>
        <position position="268"/>
    </location>
    <ligand>
        <name>ATP</name>
        <dbReference type="ChEBI" id="CHEBI:30616"/>
    </ligand>
</feature>
<evidence type="ECO:0000256" key="7">
    <source>
        <dbReference type="ARBA" id="ARBA00023125"/>
    </source>
</evidence>
<organism evidence="15 16">
    <name type="scientific">Rhizobium loti</name>
    <name type="common">Mesorhizobium loti</name>
    <dbReference type="NCBI Taxonomy" id="381"/>
    <lineage>
        <taxon>Bacteria</taxon>
        <taxon>Pseudomonadati</taxon>
        <taxon>Pseudomonadota</taxon>
        <taxon>Alphaproteobacteria</taxon>
        <taxon>Hyphomicrobiales</taxon>
        <taxon>Phyllobacteriaceae</taxon>
        <taxon>Mesorhizobium</taxon>
    </lineage>
</organism>
<dbReference type="GO" id="GO:0006275">
    <property type="term" value="P:regulation of DNA replication"/>
    <property type="evidence" value="ECO:0007669"/>
    <property type="project" value="UniProtKB-UniRule"/>
</dbReference>
<evidence type="ECO:0000313" key="16">
    <source>
        <dbReference type="Proteomes" id="UP000245631"/>
    </source>
</evidence>
<evidence type="ECO:0000256" key="3">
    <source>
        <dbReference type="ARBA" id="ARBA00022705"/>
    </source>
</evidence>
<keyword evidence="7 8" id="KW-0238">DNA-binding</keyword>
<dbReference type="GO" id="GO:0005737">
    <property type="term" value="C:cytoplasm"/>
    <property type="evidence" value="ECO:0007669"/>
    <property type="project" value="UniProtKB-SubCell"/>
</dbReference>
<dbReference type="InterPro" id="IPR013317">
    <property type="entry name" value="DnaA_dom"/>
</dbReference>
<dbReference type="EMBL" id="QGGH01000004">
    <property type="protein sequence ID" value="PWJ91055.1"/>
    <property type="molecule type" value="Genomic_DNA"/>
</dbReference>
<evidence type="ECO:0000256" key="4">
    <source>
        <dbReference type="ARBA" id="ARBA00022741"/>
    </source>
</evidence>
<feature type="binding site" evidence="8">
    <location>
        <position position="269"/>
    </location>
    <ligand>
        <name>ATP</name>
        <dbReference type="ChEBI" id="CHEBI:30616"/>
    </ligand>
</feature>
<dbReference type="GO" id="GO:0003688">
    <property type="term" value="F:DNA replication origin binding"/>
    <property type="evidence" value="ECO:0007669"/>
    <property type="project" value="UniProtKB-UniRule"/>
</dbReference>
<comment type="subunit">
    <text evidence="8">Oligomerizes as a right-handed, spiral filament on DNA at oriC.</text>
</comment>
<comment type="function">
    <text evidence="8 10">Plays an essential role in the initiation and regulation of chromosomal replication. ATP-DnaA binds to the origin of replication (oriC) to initiate formation of the DNA replication initiation complex once per cell cycle. Binds the DnaA box (a 9 base pair repeat at the origin) and separates the double-stranded (ds)DNA. Forms a right-handed helical filament on oriC DNA; dsDNA binds to the exterior of the filament while single-stranded (ss)DNA is stabiized in the filament's interior. The ATP-DnaA-oriC complex binds and stabilizes one strand of the AT-rich DNA unwinding element (DUE), permitting loading of DNA polymerase. After initiation quickly degrades to an ADP-DnaA complex that is not apt for DNA replication. Binds acidic phospholipids.</text>
</comment>
<evidence type="ECO:0000256" key="8">
    <source>
        <dbReference type="HAMAP-Rule" id="MF_00377"/>
    </source>
</evidence>
<gene>
    <name evidence="8" type="primary">dnaA</name>
    <name evidence="15" type="ORF">C8D77_104400</name>
</gene>
<accession>A0A8E2WBY8</accession>
<evidence type="ECO:0000256" key="1">
    <source>
        <dbReference type="ARBA" id="ARBA00006583"/>
    </source>
</evidence>
<comment type="domain">
    <text evidence="8">Domain I is involved in oligomerization and binding regulators, domain II is flexibile and of varying length in different bacteria, domain III forms the AAA+ region, while domain IV binds dsDNA.</text>
</comment>
<dbReference type="SMART" id="SM00382">
    <property type="entry name" value="AAA"/>
    <property type="match status" value="1"/>
</dbReference>
<keyword evidence="5 8" id="KW-0067">ATP-binding</keyword>
<dbReference type="GO" id="GO:0005524">
    <property type="term" value="F:ATP binding"/>
    <property type="evidence" value="ECO:0007669"/>
    <property type="project" value="UniProtKB-UniRule"/>
</dbReference>
<dbReference type="Pfam" id="PF00308">
    <property type="entry name" value="Bac_DnaA"/>
    <property type="match status" value="1"/>
</dbReference>
<name>A0A8E2WBY8_RHILI</name>
<dbReference type="InterPro" id="IPR001957">
    <property type="entry name" value="Chromosome_initiator_DnaA"/>
</dbReference>
<evidence type="ECO:0000259" key="13">
    <source>
        <dbReference type="SMART" id="SM00382"/>
    </source>
</evidence>
<dbReference type="InterPro" id="IPR024633">
    <property type="entry name" value="DnaA_N_dom"/>
</dbReference>
<dbReference type="SUPFAM" id="SSF48295">
    <property type="entry name" value="TrpR-like"/>
    <property type="match status" value="1"/>
</dbReference>
<dbReference type="InterPro" id="IPR038454">
    <property type="entry name" value="DnaA_N_sf"/>
</dbReference>
<dbReference type="InterPro" id="IPR013159">
    <property type="entry name" value="DnaA_C"/>
</dbReference>
<dbReference type="SMART" id="SM00760">
    <property type="entry name" value="Bac_DnaA_C"/>
    <property type="match status" value="1"/>
</dbReference>
<dbReference type="PANTHER" id="PTHR30050">
    <property type="entry name" value="CHROMOSOMAL REPLICATION INITIATOR PROTEIN DNAA"/>
    <property type="match status" value="1"/>
</dbReference>
<evidence type="ECO:0000259" key="14">
    <source>
        <dbReference type="SMART" id="SM00760"/>
    </source>
</evidence>
<dbReference type="InterPro" id="IPR018312">
    <property type="entry name" value="Chromosome_initiator_DnaA_CS"/>
</dbReference>
<feature type="region of interest" description="Disordered" evidence="12">
    <location>
        <begin position="190"/>
        <end position="211"/>
    </location>
</feature>
<comment type="similarity">
    <text evidence="1 8 11">Belongs to the DnaA family.</text>
</comment>
<dbReference type="InterPro" id="IPR003593">
    <property type="entry name" value="AAA+_ATPase"/>
</dbReference>
<keyword evidence="6 8" id="KW-0446">Lipid-binding</keyword>
<dbReference type="InterPro" id="IPR020591">
    <property type="entry name" value="Chromosome_initiator_DnaA-like"/>
</dbReference>
<dbReference type="SUPFAM" id="SSF52540">
    <property type="entry name" value="P-loop containing nucleoside triphosphate hydrolases"/>
    <property type="match status" value="1"/>
</dbReference>
<protein>
    <recommendedName>
        <fullName evidence="8 9">Chromosomal replication initiator protein DnaA</fullName>
    </recommendedName>
</protein>
<keyword evidence="3 8" id="KW-0235">DNA replication</keyword>
<comment type="subcellular location">
    <subcellularLocation>
        <location evidence="8">Cytoplasm</location>
    </subcellularLocation>
</comment>
<feature type="region of interest" description="Disordered" evidence="12">
    <location>
        <begin position="23"/>
        <end position="45"/>
    </location>
</feature>
<evidence type="ECO:0000256" key="2">
    <source>
        <dbReference type="ARBA" id="ARBA00022490"/>
    </source>
</evidence>
<dbReference type="GO" id="GO:0006270">
    <property type="term" value="P:DNA replication initiation"/>
    <property type="evidence" value="ECO:0007669"/>
    <property type="project" value="UniProtKB-UniRule"/>
</dbReference>
<dbReference type="Pfam" id="PF08299">
    <property type="entry name" value="Bac_DnaA_C"/>
    <property type="match status" value="1"/>
</dbReference>
<feature type="domain" description="AAA+ ATPase" evidence="13">
    <location>
        <begin position="255"/>
        <end position="382"/>
    </location>
</feature>
<dbReference type="CDD" id="cd06571">
    <property type="entry name" value="Bac_DnaA_C"/>
    <property type="match status" value="1"/>
</dbReference>
<evidence type="ECO:0000313" key="15">
    <source>
        <dbReference type="EMBL" id="PWJ91055.1"/>
    </source>
</evidence>
<dbReference type="Gene3D" id="3.40.50.300">
    <property type="entry name" value="P-loop containing nucleotide triphosphate hydrolases"/>
    <property type="match status" value="1"/>
</dbReference>
<feature type="binding site" evidence="8">
    <location>
        <position position="270"/>
    </location>
    <ligand>
        <name>ATP</name>
        <dbReference type="ChEBI" id="CHEBI:30616"/>
    </ligand>
</feature>
<dbReference type="Pfam" id="PF11638">
    <property type="entry name" value="DnaA_N"/>
    <property type="match status" value="1"/>
</dbReference>
<dbReference type="GO" id="GO:0005886">
    <property type="term" value="C:plasma membrane"/>
    <property type="evidence" value="ECO:0007669"/>
    <property type="project" value="TreeGrafter"/>
</dbReference>
<dbReference type="Proteomes" id="UP000245631">
    <property type="component" value="Unassembled WGS sequence"/>
</dbReference>
<dbReference type="NCBIfam" id="TIGR00362">
    <property type="entry name" value="DnaA"/>
    <property type="match status" value="1"/>
</dbReference>
<evidence type="ECO:0000256" key="9">
    <source>
        <dbReference type="NCBIfam" id="TIGR00362"/>
    </source>
</evidence>
<dbReference type="HAMAP" id="MF_00377">
    <property type="entry name" value="DnaA_bact"/>
    <property type="match status" value="1"/>
</dbReference>
<dbReference type="InterPro" id="IPR027417">
    <property type="entry name" value="P-loop_NTPase"/>
</dbReference>
<feature type="region of interest" description="Domain I, interacts with DnaA modulators" evidence="8">
    <location>
        <begin position="1"/>
        <end position="199"/>
    </location>
</feature>
<proteinExistence type="inferred from homology"/>
<evidence type="ECO:0000256" key="6">
    <source>
        <dbReference type="ARBA" id="ARBA00023121"/>
    </source>
</evidence>
<evidence type="ECO:0000256" key="11">
    <source>
        <dbReference type="RuleBase" id="RU004227"/>
    </source>
</evidence>
<dbReference type="CDD" id="cd00009">
    <property type="entry name" value="AAA"/>
    <property type="match status" value="1"/>
</dbReference>
<dbReference type="Gene3D" id="3.30.300.180">
    <property type="match status" value="1"/>
</dbReference>
<comment type="caution">
    <text evidence="8">Lacks conserved residue(s) required for the propagation of feature annotation.</text>
</comment>
<feature type="binding site" evidence="8">
    <location>
        <position position="266"/>
    </location>
    <ligand>
        <name>ATP</name>
        <dbReference type="ChEBI" id="CHEBI:30616"/>
    </ligand>
</feature>
<dbReference type="InterPro" id="IPR010921">
    <property type="entry name" value="Trp_repressor/repl_initiator"/>
</dbReference>
<sequence length="564" mass="62949">MGRHRFPSIMGDVHLPAAAADVVAKTQSPEPDAGGASPVEKQVRKDKEKIMQSGIERELTGDLPFPGTLIGANDMAVSSDAEQKFDRVRTQLKARLGTEVYSSWFGRMKVAEASKGIVRISVPTAFLRSWINGHYLDLISELWKQEDPDLLKIDIVVRTATRQGRSQAEPEVVPARKMTRQTQTVLAAGTVSPGRTERAPAPRPGTPVESEFRHNVLGSPLDPRYTFGSFIEGPSNRVAFAAAKAVAESQSSAVRFNPLFLHATVGLGKTHLLQAIAAESLKQNPKSRVVYLTAEYFMWRFATAIRDNNALTLKEQLRDIDLLIIDDMQFLQGKSIQHEFCHLINMLLDSAKQVVVAADRPPSELESLEPRVRSRLNGGVALEMSAPDFAMRLGMLKLRLATARVDDASLNISEEILNHVARTVTGSGRELEGAFNQLLFRQSFEPQITIDRIDEILGHIYRTGEPKRVRIEDIQRIVARHYNVSKTELLSNRRTRTIVKPRQVAMYLSKVMTPRSLPEIGRRFGGRDHTTVLHAVRKIEDLSGNDNTLAQELELLRRLINDQA</sequence>
<feature type="domain" description="Chromosomal replication initiator DnaA C-terminal" evidence="14">
    <location>
        <begin position="470"/>
        <end position="539"/>
    </location>
</feature>
<keyword evidence="2 8" id="KW-0963">Cytoplasm</keyword>
<dbReference type="AlphaFoldDB" id="A0A8E2WBY8"/>
<dbReference type="Gene3D" id="1.10.8.60">
    <property type="match status" value="1"/>
</dbReference>
<dbReference type="PRINTS" id="PR00051">
    <property type="entry name" value="DNAA"/>
</dbReference>
<feature type="region of interest" description="Domain IV, binds dsDNA" evidence="8">
    <location>
        <begin position="443"/>
        <end position="564"/>
    </location>
</feature>
<dbReference type="PROSITE" id="PS01008">
    <property type="entry name" value="DNAA"/>
    <property type="match status" value="1"/>
</dbReference>
<evidence type="ECO:0000256" key="5">
    <source>
        <dbReference type="ARBA" id="ARBA00022840"/>
    </source>
</evidence>
<reference evidence="15 16" key="1">
    <citation type="submission" date="2018-05" db="EMBL/GenBank/DDBJ databases">
        <title>Genomic Encyclopedia of Type Strains, Phase IV (KMG-IV): sequencing the most valuable type-strain genomes for metagenomic binning, comparative biology and taxonomic classification.</title>
        <authorList>
            <person name="Goeker M."/>
        </authorList>
    </citation>
    <scope>NUCLEOTIDE SEQUENCE [LARGE SCALE GENOMIC DNA]</scope>
    <source>
        <strain evidence="15 16">DSM 2626</strain>
    </source>
</reference>
<evidence type="ECO:0000256" key="10">
    <source>
        <dbReference type="RuleBase" id="RU000577"/>
    </source>
</evidence>